<dbReference type="OrthoDB" id="10264738at2759"/>
<evidence type="ECO:0000256" key="12">
    <source>
        <dbReference type="SAM" id="MobiDB-lite"/>
    </source>
</evidence>
<keyword evidence="5" id="KW-0479">Metal-binding</keyword>
<keyword evidence="6 11" id="KW-0378">Hydrolase</keyword>
<evidence type="ECO:0000256" key="10">
    <source>
        <dbReference type="ARBA" id="ARBA00074087"/>
    </source>
</evidence>
<organism evidence="14 15">
    <name type="scientific">Cyphellophora attinorum</name>
    <dbReference type="NCBI Taxonomy" id="1664694"/>
    <lineage>
        <taxon>Eukaryota</taxon>
        <taxon>Fungi</taxon>
        <taxon>Dikarya</taxon>
        <taxon>Ascomycota</taxon>
        <taxon>Pezizomycotina</taxon>
        <taxon>Eurotiomycetes</taxon>
        <taxon>Chaetothyriomycetidae</taxon>
        <taxon>Chaetothyriales</taxon>
        <taxon>Cyphellophoraceae</taxon>
        <taxon>Cyphellophora</taxon>
    </lineage>
</organism>
<feature type="region of interest" description="Disordered" evidence="12">
    <location>
        <begin position="360"/>
        <end position="431"/>
    </location>
</feature>
<dbReference type="Pfam" id="PF00481">
    <property type="entry name" value="PP2C"/>
    <property type="match status" value="1"/>
</dbReference>
<dbReference type="GeneID" id="28738119"/>
<dbReference type="VEuPathDB" id="FungiDB:AB675_5984"/>
<evidence type="ECO:0000256" key="11">
    <source>
        <dbReference type="RuleBase" id="RU003465"/>
    </source>
</evidence>
<accession>A0A0N0NJJ0</accession>
<dbReference type="PANTHER" id="PTHR13832">
    <property type="entry name" value="PROTEIN PHOSPHATASE 2C"/>
    <property type="match status" value="1"/>
</dbReference>
<comment type="similarity">
    <text evidence="3 11">Belongs to the PP2C family.</text>
</comment>
<dbReference type="EMBL" id="LFJN01000027">
    <property type="protein sequence ID" value="KPI36958.1"/>
    <property type="molecule type" value="Genomic_DNA"/>
</dbReference>
<keyword evidence="8" id="KW-0464">Manganese</keyword>
<dbReference type="SUPFAM" id="SSF81606">
    <property type="entry name" value="PP2C-like"/>
    <property type="match status" value="1"/>
</dbReference>
<dbReference type="SMART" id="SM00332">
    <property type="entry name" value="PP2Cc"/>
    <property type="match status" value="1"/>
</dbReference>
<feature type="domain" description="PPM-type phosphatase" evidence="13">
    <location>
        <begin position="23"/>
        <end position="298"/>
    </location>
</feature>
<name>A0A0N0NJJ0_9EURO</name>
<evidence type="ECO:0000256" key="4">
    <source>
        <dbReference type="ARBA" id="ARBA00013081"/>
    </source>
</evidence>
<keyword evidence="7 11" id="KW-0904">Protein phosphatase</keyword>
<gene>
    <name evidence="14" type="ORF">AB675_5984</name>
</gene>
<evidence type="ECO:0000256" key="7">
    <source>
        <dbReference type="ARBA" id="ARBA00022912"/>
    </source>
</evidence>
<reference evidence="14 15" key="1">
    <citation type="submission" date="2015-06" db="EMBL/GenBank/DDBJ databases">
        <title>Draft genome of the ant-associated black yeast Phialophora attae CBS 131958.</title>
        <authorList>
            <person name="Moreno L.F."/>
            <person name="Stielow B.J."/>
            <person name="de Hoog S."/>
            <person name="Vicente V.A."/>
            <person name="Weiss V.A."/>
            <person name="de Vries M."/>
            <person name="Cruz L.M."/>
            <person name="Souza E.M."/>
        </authorList>
    </citation>
    <scope>NUCLEOTIDE SEQUENCE [LARGE SCALE GENOMIC DNA]</scope>
    <source>
        <strain evidence="14 15">CBS 131958</strain>
    </source>
</reference>
<proteinExistence type="inferred from homology"/>
<dbReference type="EC" id="3.1.3.16" evidence="4"/>
<comment type="cofactor">
    <cofactor evidence="1">
        <name>Mn(2+)</name>
        <dbReference type="ChEBI" id="CHEBI:29035"/>
    </cofactor>
</comment>
<evidence type="ECO:0000313" key="14">
    <source>
        <dbReference type="EMBL" id="KPI36958.1"/>
    </source>
</evidence>
<evidence type="ECO:0000256" key="5">
    <source>
        <dbReference type="ARBA" id="ARBA00022723"/>
    </source>
</evidence>
<evidence type="ECO:0000256" key="2">
    <source>
        <dbReference type="ARBA" id="ARBA00001946"/>
    </source>
</evidence>
<dbReference type="STRING" id="1664694.A0A0N0NJJ0"/>
<evidence type="ECO:0000256" key="3">
    <source>
        <dbReference type="ARBA" id="ARBA00006702"/>
    </source>
</evidence>
<dbReference type="GO" id="GO:0046872">
    <property type="term" value="F:metal ion binding"/>
    <property type="evidence" value="ECO:0007669"/>
    <property type="project" value="UniProtKB-KW"/>
</dbReference>
<evidence type="ECO:0000256" key="8">
    <source>
        <dbReference type="ARBA" id="ARBA00023211"/>
    </source>
</evidence>
<dbReference type="InterPro" id="IPR036457">
    <property type="entry name" value="PPM-type-like_dom_sf"/>
</dbReference>
<dbReference type="GO" id="GO:0004722">
    <property type="term" value="F:protein serine/threonine phosphatase activity"/>
    <property type="evidence" value="ECO:0007669"/>
    <property type="project" value="UniProtKB-EC"/>
</dbReference>
<dbReference type="Proteomes" id="UP000038010">
    <property type="component" value="Unassembled WGS sequence"/>
</dbReference>
<dbReference type="RefSeq" id="XP_017996921.1">
    <property type="nucleotide sequence ID" value="XM_018146239.1"/>
</dbReference>
<evidence type="ECO:0000256" key="6">
    <source>
        <dbReference type="ARBA" id="ARBA00022801"/>
    </source>
</evidence>
<dbReference type="PANTHER" id="PTHR13832:SF565">
    <property type="entry name" value="AT28366P-RELATED"/>
    <property type="match status" value="1"/>
</dbReference>
<dbReference type="InterPro" id="IPR000222">
    <property type="entry name" value="PP2C_BS"/>
</dbReference>
<feature type="compositionally biased region" description="Basic and acidic residues" evidence="12">
    <location>
        <begin position="368"/>
        <end position="386"/>
    </location>
</feature>
<dbReference type="AlphaFoldDB" id="A0A0N0NJJ0"/>
<dbReference type="CDD" id="cd00143">
    <property type="entry name" value="PP2Cc"/>
    <property type="match status" value="1"/>
</dbReference>
<evidence type="ECO:0000256" key="1">
    <source>
        <dbReference type="ARBA" id="ARBA00001936"/>
    </source>
</evidence>
<sequence>MGQTLSEPVVDKNSHYGSDDAVLYGLSAMQGWRISMEDAHAAILDLQTETEGKEQQPAPPEKRLAFFGVYDGHGGEKVAQFAGENVHKIVAKQEAFSKGNIEQALKDGFLATDRAILNDSRYEDEVSGCTATVGIISKEKIWVANAGDSRTVLGVKGRAKPLSFDHKPQNEGEKARISAAGGFVDFGRVNGNLALSRAIGDFEFKKSADLSPEQQIVTAYPDVIAHDLSGDDEFLVLACDGIWDCQSSQAVVEFVRRGIAAKQELQLICENMMDNCLASNSETGGVGCDNMTMTVVALLQGKTKEEWYDLVAKRVADGDGPCAPPEYGNPDEYELDLDQRARGTGNRGRIILLGDGTEVLTDSDDADMFDHRDEDNDTENQIKKATPDTSDVDSTRSEREGTPGPQELPKSKSDGEDPMQVKPAIDGLNKE</sequence>
<evidence type="ECO:0000256" key="9">
    <source>
        <dbReference type="ARBA" id="ARBA00048832"/>
    </source>
</evidence>
<dbReference type="Gene3D" id="3.60.40.10">
    <property type="entry name" value="PPM-type phosphatase domain"/>
    <property type="match status" value="1"/>
</dbReference>
<evidence type="ECO:0000259" key="13">
    <source>
        <dbReference type="PROSITE" id="PS51746"/>
    </source>
</evidence>
<keyword evidence="15" id="KW-1185">Reference proteome</keyword>
<dbReference type="InterPro" id="IPR015655">
    <property type="entry name" value="PP2C"/>
</dbReference>
<evidence type="ECO:0000313" key="15">
    <source>
        <dbReference type="Proteomes" id="UP000038010"/>
    </source>
</evidence>
<comment type="caution">
    <text evidence="14">The sequence shown here is derived from an EMBL/GenBank/DDBJ whole genome shotgun (WGS) entry which is preliminary data.</text>
</comment>
<comment type="catalytic activity">
    <reaction evidence="9">
        <text>O-phospho-L-threonyl-[protein] + H2O = L-threonyl-[protein] + phosphate</text>
        <dbReference type="Rhea" id="RHEA:47004"/>
        <dbReference type="Rhea" id="RHEA-COMP:11060"/>
        <dbReference type="Rhea" id="RHEA-COMP:11605"/>
        <dbReference type="ChEBI" id="CHEBI:15377"/>
        <dbReference type="ChEBI" id="CHEBI:30013"/>
        <dbReference type="ChEBI" id="CHEBI:43474"/>
        <dbReference type="ChEBI" id="CHEBI:61977"/>
        <dbReference type="EC" id="3.1.3.16"/>
    </reaction>
    <physiologicalReaction direction="left-to-right" evidence="9">
        <dbReference type="Rhea" id="RHEA:47005"/>
    </physiologicalReaction>
</comment>
<protein>
    <recommendedName>
        <fullName evidence="10">Protein phosphatase 2C homolog 2</fullName>
        <ecNumber evidence="4">3.1.3.16</ecNumber>
    </recommendedName>
</protein>
<dbReference type="PROSITE" id="PS51746">
    <property type="entry name" value="PPM_2"/>
    <property type="match status" value="1"/>
</dbReference>
<comment type="cofactor">
    <cofactor evidence="2">
        <name>Mg(2+)</name>
        <dbReference type="ChEBI" id="CHEBI:18420"/>
    </cofactor>
</comment>
<dbReference type="InterPro" id="IPR001932">
    <property type="entry name" value="PPM-type_phosphatase-like_dom"/>
</dbReference>
<dbReference type="FunFam" id="3.60.40.10:FF:000016">
    <property type="entry name" value="Protein phosphatase 2C"/>
    <property type="match status" value="1"/>
</dbReference>
<dbReference type="PROSITE" id="PS01032">
    <property type="entry name" value="PPM_1"/>
    <property type="match status" value="1"/>
</dbReference>